<keyword evidence="1" id="KW-0853">WD repeat</keyword>
<comment type="caution">
    <text evidence="4">The sequence shown here is derived from an EMBL/GenBank/DDBJ whole genome shotgun (WGS) entry which is preliminary data.</text>
</comment>
<evidence type="ECO:0000313" key="4">
    <source>
        <dbReference type="EMBL" id="KAK9122300.1"/>
    </source>
</evidence>
<dbReference type="Gene3D" id="2.130.10.10">
    <property type="entry name" value="YVTN repeat-like/Quinoprotein amine dehydrogenase"/>
    <property type="match status" value="2"/>
</dbReference>
<proteinExistence type="predicted"/>
<evidence type="ECO:0000313" key="5">
    <source>
        <dbReference type="Proteomes" id="UP001420932"/>
    </source>
</evidence>
<dbReference type="PROSITE" id="PS50082">
    <property type="entry name" value="WD_REPEATS_2"/>
    <property type="match status" value="2"/>
</dbReference>
<dbReference type="InterPro" id="IPR001680">
    <property type="entry name" value="WD40_rpt"/>
</dbReference>
<gene>
    <name evidence="4" type="ORF">Syun_019917</name>
</gene>
<dbReference type="Pfam" id="PF12657">
    <property type="entry name" value="TFIIIC_delta"/>
    <property type="match status" value="1"/>
</dbReference>
<feature type="region of interest" description="Disordered" evidence="2">
    <location>
        <begin position="419"/>
        <end position="439"/>
    </location>
</feature>
<dbReference type="PANTHER" id="PTHR15496">
    <property type="entry name" value="GENERAL TRANSCRIPTION FACTOR 3C POLYPEPTIDE 4 FAMILY"/>
    <property type="match status" value="1"/>
</dbReference>
<keyword evidence="5" id="KW-1185">Reference proteome</keyword>
<name>A0AAP0IVQ0_9MAGN</name>
<evidence type="ECO:0000259" key="3">
    <source>
        <dbReference type="Pfam" id="PF12657"/>
    </source>
</evidence>
<dbReference type="SMART" id="SM00320">
    <property type="entry name" value="WD40"/>
    <property type="match status" value="4"/>
</dbReference>
<evidence type="ECO:0000256" key="1">
    <source>
        <dbReference type="PROSITE-ProRule" id="PRU00221"/>
    </source>
</evidence>
<sequence>MPTSHFQAAALVAAPLYPDAVAWSDENFVAVAAGHIVTILNPALLDGPRGLITLPPSKPFEIGVVEREDLLSGCLLPICLSHDTRLSIRSISWSNLGLAPNSGCLLAVCTTEGRVKLYRQPFSEFCAEWIEVADITDLFLDYLLQINFGESDPEGLPESEHSDDLMTSTRVQGCKGRLAGSSGKMTLRRQPSLCLLEQDASGVVSPLCAKQVVMNTELVSFPCTLFKKGSSVEVLNQNGKERIWISGTVKRVDGPKVHVLFPGKQAQWVEYKSDPNNVNGSSGINGETLLQDCLVPEIRLSMDVGHFPEQLFLAECSDLKEILSIGQAVEAWTHDRRVLNGLESSPSIALNRAQWKSLIHVANPSDGCHVTLDAPCVRLAPFWNGELKSWQVTVIKIKTEDLELFEAVDTNSKLLKEKNKRLSFPEPTGRSNKKRRNGGSPLLITAEQYFSRIVMLSSTVVAWSPIFQLSPNNTCDLNNWSGNCSVLAVGAKSGKISFWRILGPECYSIEQGMASINAMLVGLLEAHNAWITAISWGIIESRAKPSAVLVTGCSDGSVRIWLAEIEGLLRSSEVHHSQFSLLNEIIPTCVPISVLSLNTPSKSQDRLLLAVGKGSGSLEIWICDVTCCDFQAAGSYEVHSQAVTGLAWAFDGCCLYSCSQDNSFRGWIMHDKSLHEMPIPSNSLGCSSSSDLPDAFDSCFGLATSPGNTALAMVRGFDKELLNPMYQARSQKAAVEFFWIGGQQLELSLDRNLGFDIEACSWFSKKELALWEANILWSLKTYDNIDKPLVAWDVIAALLALKQFSEDYVEQILVKWISSWFRSSYLGSFIDEILLHAPRYLSMIHSRQLHLLNIICRHVILSEIKSDLLDNGREKLVSSESGQHEQSSLWIGLLISSERELRERLVAFSLAAVLSEKRSSKSATAAGRYWLPLGMAQMEQWIAVNSDCVQDQIKLLASKVKVLDNRLSHLYDAEERCTFCSASVPFESPEVAYCNGETCSDGTDRHHKLERCAITMQLCPTTTLWFCACCKRRTSKLAPVTLFSLPNSHLDPKSLKKSDAFRAPLKPLCPFCGILLQRLQPRFLLSASPV</sequence>
<feature type="repeat" description="WD" evidence="1">
    <location>
        <begin position="524"/>
        <end position="561"/>
    </location>
</feature>
<dbReference type="EMBL" id="JBBNAF010000008">
    <property type="protein sequence ID" value="KAK9122300.1"/>
    <property type="molecule type" value="Genomic_DNA"/>
</dbReference>
<dbReference type="SUPFAM" id="SSF50978">
    <property type="entry name" value="WD40 repeat-like"/>
    <property type="match status" value="1"/>
</dbReference>
<dbReference type="InterPro" id="IPR036322">
    <property type="entry name" value="WD40_repeat_dom_sf"/>
</dbReference>
<dbReference type="InterPro" id="IPR024761">
    <property type="entry name" value="TFIIIC_delta_N"/>
</dbReference>
<dbReference type="GO" id="GO:0006384">
    <property type="term" value="P:transcription initiation at RNA polymerase III promoter"/>
    <property type="evidence" value="ECO:0007669"/>
    <property type="project" value="InterPro"/>
</dbReference>
<reference evidence="4 5" key="1">
    <citation type="submission" date="2024-01" db="EMBL/GenBank/DDBJ databases">
        <title>Genome assemblies of Stephania.</title>
        <authorList>
            <person name="Yang L."/>
        </authorList>
    </citation>
    <scope>NUCLEOTIDE SEQUENCE [LARGE SCALE GENOMIC DNA]</scope>
    <source>
        <strain evidence="4">YNDBR</strain>
        <tissue evidence="4">Leaf</tissue>
    </source>
</reference>
<feature type="repeat" description="WD" evidence="1">
    <location>
        <begin position="636"/>
        <end position="667"/>
    </location>
</feature>
<evidence type="ECO:0000256" key="2">
    <source>
        <dbReference type="SAM" id="MobiDB-lite"/>
    </source>
</evidence>
<dbReference type="AlphaFoldDB" id="A0AAP0IVQ0"/>
<dbReference type="PANTHER" id="PTHR15496:SF2">
    <property type="entry name" value="GENERAL TRANSCRIPTION FACTOR 3C POLYPEPTIDE 4"/>
    <property type="match status" value="1"/>
</dbReference>
<dbReference type="GO" id="GO:0000127">
    <property type="term" value="C:transcription factor TFIIIC complex"/>
    <property type="evidence" value="ECO:0007669"/>
    <property type="project" value="InterPro"/>
</dbReference>
<accession>A0AAP0IVQ0</accession>
<dbReference type="Pfam" id="PF00400">
    <property type="entry name" value="WD40"/>
    <property type="match status" value="2"/>
</dbReference>
<feature type="domain" description="Transcription factor IIIC 90kDa subunit N-terminal" evidence="3">
    <location>
        <begin position="23"/>
        <end position="170"/>
    </location>
</feature>
<protein>
    <recommendedName>
        <fullName evidence="3">Transcription factor IIIC 90kDa subunit N-terminal domain-containing protein</fullName>
    </recommendedName>
</protein>
<organism evidence="4 5">
    <name type="scientific">Stephania yunnanensis</name>
    <dbReference type="NCBI Taxonomy" id="152371"/>
    <lineage>
        <taxon>Eukaryota</taxon>
        <taxon>Viridiplantae</taxon>
        <taxon>Streptophyta</taxon>
        <taxon>Embryophyta</taxon>
        <taxon>Tracheophyta</taxon>
        <taxon>Spermatophyta</taxon>
        <taxon>Magnoliopsida</taxon>
        <taxon>Ranunculales</taxon>
        <taxon>Menispermaceae</taxon>
        <taxon>Menispermoideae</taxon>
        <taxon>Cissampelideae</taxon>
        <taxon>Stephania</taxon>
    </lineage>
</organism>
<dbReference type="InterPro" id="IPR044230">
    <property type="entry name" value="GTF3C4"/>
</dbReference>
<dbReference type="GO" id="GO:0004402">
    <property type="term" value="F:histone acetyltransferase activity"/>
    <property type="evidence" value="ECO:0007669"/>
    <property type="project" value="InterPro"/>
</dbReference>
<dbReference type="InterPro" id="IPR015943">
    <property type="entry name" value="WD40/YVTN_repeat-like_dom_sf"/>
</dbReference>
<dbReference type="Proteomes" id="UP001420932">
    <property type="component" value="Unassembled WGS sequence"/>
</dbReference>